<organism evidence="2 3">
    <name type="scientific">Nephila pilipes</name>
    <name type="common">Giant wood spider</name>
    <name type="synonym">Nephila maculata</name>
    <dbReference type="NCBI Taxonomy" id="299642"/>
    <lineage>
        <taxon>Eukaryota</taxon>
        <taxon>Metazoa</taxon>
        <taxon>Ecdysozoa</taxon>
        <taxon>Arthropoda</taxon>
        <taxon>Chelicerata</taxon>
        <taxon>Arachnida</taxon>
        <taxon>Araneae</taxon>
        <taxon>Araneomorphae</taxon>
        <taxon>Entelegynae</taxon>
        <taxon>Araneoidea</taxon>
        <taxon>Nephilidae</taxon>
        <taxon>Nephila</taxon>
    </lineage>
</organism>
<dbReference type="Proteomes" id="UP000887013">
    <property type="component" value="Unassembled WGS sequence"/>
</dbReference>
<reference evidence="2" key="1">
    <citation type="submission" date="2020-08" db="EMBL/GenBank/DDBJ databases">
        <title>Multicomponent nature underlies the extraordinary mechanical properties of spider dragline silk.</title>
        <authorList>
            <person name="Kono N."/>
            <person name="Nakamura H."/>
            <person name="Mori M."/>
            <person name="Yoshida Y."/>
            <person name="Ohtoshi R."/>
            <person name="Malay A.D."/>
            <person name="Moran D.A.P."/>
            <person name="Tomita M."/>
            <person name="Numata K."/>
            <person name="Arakawa K."/>
        </authorList>
    </citation>
    <scope>NUCLEOTIDE SEQUENCE</scope>
</reference>
<feature type="compositionally biased region" description="Basic residues" evidence="1">
    <location>
        <begin position="1"/>
        <end position="10"/>
    </location>
</feature>
<protein>
    <submittedName>
        <fullName evidence="2">Uncharacterized protein</fullName>
    </submittedName>
</protein>
<feature type="non-terminal residue" evidence="2">
    <location>
        <position position="49"/>
    </location>
</feature>
<evidence type="ECO:0000313" key="2">
    <source>
        <dbReference type="EMBL" id="GFS88008.1"/>
    </source>
</evidence>
<dbReference type="AlphaFoldDB" id="A0A8X6N0P9"/>
<accession>A0A8X6N0P9</accession>
<keyword evidence="3" id="KW-1185">Reference proteome</keyword>
<dbReference type="EMBL" id="BMAW01004295">
    <property type="protein sequence ID" value="GFS88008.1"/>
    <property type="molecule type" value="Genomic_DNA"/>
</dbReference>
<comment type="caution">
    <text evidence="2">The sequence shown here is derived from an EMBL/GenBank/DDBJ whole genome shotgun (WGS) entry which is preliminary data.</text>
</comment>
<evidence type="ECO:0000256" key="1">
    <source>
        <dbReference type="SAM" id="MobiDB-lite"/>
    </source>
</evidence>
<name>A0A8X6N0P9_NEPPI</name>
<gene>
    <name evidence="2" type="ORF">NPIL_236001</name>
</gene>
<proteinExistence type="predicted"/>
<feature type="region of interest" description="Disordered" evidence="1">
    <location>
        <begin position="1"/>
        <end position="26"/>
    </location>
</feature>
<evidence type="ECO:0000313" key="3">
    <source>
        <dbReference type="Proteomes" id="UP000887013"/>
    </source>
</evidence>
<sequence length="49" mass="5798">MNGLVKKKIATKPFSGKTKSSTNIPEKSKIKQERFWWAHFQRKNTSFEK</sequence>